<dbReference type="EMBL" id="JAAAIM010000328">
    <property type="protein sequence ID" value="KAG0289776.1"/>
    <property type="molecule type" value="Genomic_DNA"/>
</dbReference>
<comment type="caution">
    <text evidence="2">The sequence shown here is derived from an EMBL/GenBank/DDBJ whole genome shotgun (WGS) entry which is preliminary data.</text>
</comment>
<feature type="region of interest" description="Disordered" evidence="1">
    <location>
        <begin position="35"/>
        <end position="103"/>
    </location>
</feature>
<keyword evidence="3" id="KW-1185">Reference proteome</keyword>
<feature type="compositionally biased region" description="Polar residues" evidence="1">
    <location>
        <begin position="74"/>
        <end position="86"/>
    </location>
</feature>
<evidence type="ECO:0000313" key="3">
    <source>
        <dbReference type="Proteomes" id="UP001194696"/>
    </source>
</evidence>
<reference evidence="2 3" key="1">
    <citation type="journal article" date="2020" name="Fungal Divers.">
        <title>Resolving the Mortierellaceae phylogeny through synthesis of multi-gene phylogenetics and phylogenomics.</title>
        <authorList>
            <person name="Vandepol N."/>
            <person name="Liber J."/>
            <person name="Desiro A."/>
            <person name="Na H."/>
            <person name="Kennedy M."/>
            <person name="Barry K."/>
            <person name="Grigoriev I.V."/>
            <person name="Miller A.N."/>
            <person name="O'Donnell K."/>
            <person name="Stajich J.E."/>
            <person name="Bonito G."/>
        </authorList>
    </citation>
    <scope>NUCLEOTIDE SEQUENCE [LARGE SCALE GENOMIC DNA]</scope>
    <source>
        <strain evidence="2 3">AD045</strain>
    </source>
</reference>
<proteinExistence type="predicted"/>
<protein>
    <submittedName>
        <fullName evidence="2">Uncharacterized protein</fullName>
    </submittedName>
</protein>
<sequence length="223" mass="25506">MMHLTVPQSRQDLDAHLNRYSALYSDWETVLDDTDHTNYTDNSDSDRCTQEAKAPQPPQERQQALRKIKKPKANTISAKQIQSASSGRKVAKKRERRLKKSMNRDVREIHGELAKNTMEHMLKIGDVKEAQDYRRGVQHRLREFETSSARAKDQHTQELRTTRAWALFSAKERKVVQEHGQRSVLPLSQATRKIEDTGITNITGATKSEATETVKSVKIMKGA</sequence>
<feature type="compositionally biased region" description="Basic residues" evidence="1">
    <location>
        <begin position="89"/>
        <end position="101"/>
    </location>
</feature>
<gene>
    <name evidence="2" type="ORF">BGZ96_006719</name>
</gene>
<evidence type="ECO:0000256" key="1">
    <source>
        <dbReference type="SAM" id="MobiDB-lite"/>
    </source>
</evidence>
<feature type="compositionally biased region" description="Basic and acidic residues" evidence="1">
    <location>
        <begin position="35"/>
        <end position="50"/>
    </location>
</feature>
<accession>A0ABQ7K1T7</accession>
<name>A0ABQ7K1T7_9FUNG</name>
<dbReference type="Proteomes" id="UP001194696">
    <property type="component" value="Unassembled WGS sequence"/>
</dbReference>
<organism evidence="2 3">
    <name type="scientific">Linnemannia gamsii</name>
    <dbReference type="NCBI Taxonomy" id="64522"/>
    <lineage>
        <taxon>Eukaryota</taxon>
        <taxon>Fungi</taxon>
        <taxon>Fungi incertae sedis</taxon>
        <taxon>Mucoromycota</taxon>
        <taxon>Mortierellomycotina</taxon>
        <taxon>Mortierellomycetes</taxon>
        <taxon>Mortierellales</taxon>
        <taxon>Mortierellaceae</taxon>
        <taxon>Linnemannia</taxon>
    </lineage>
</organism>
<evidence type="ECO:0000313" key="2">
    <source>
        <dbReference type="EMBL" id="KAG0289776.1"/>
    </source>
</evidence>